<gene>
    <name evidence="1" type="ORF">JVT61DRAFT_2662</name>
</gene>
<proteinExistence type="predicted"/>
<dbReference type="OrthoDB" id="2692489at2759"/>
<dbReference type="EMBL" id="JAGFBS010000013">
    <property type="protein sequence ID" value="KAG6375805.1"/>
    <property type="molecule type" value="Genomic_DNA"/>
</dbReference>
<keyword evidence="2" id="KW-1185">Reference proteome</keyword>
<evidence type="ECO:0000313" key="1">
    <source>
        <dbReference type="EMBL" id="KAG6375805.1"/>
    </source>
</evidence>
<evidence type="ECO:0000313" key="2">
    <source>
        <dbReference type="Proteomes" id="UP000683000"/>
    </source>
</evidence>
<reference evidence="1" key="1">
    <citation type="submission" date="2021-03" db="EMBL/GenBank/DDBJ databases">
        <title>Evolutionary innovations through gain and loss of genes in the ectomycorrhizal Boletales.</title>
        <authorList>
            <person name="Wu G."/>
            <person name="Miyauchi S."/>
            <person name="Morin E."/>
            <person name="Yang Z.-L."/>
            <person name="Xu J."/>
            <person name="Martin F.M."/>
        </authorList>
    </citation>
    <scope>NUCLEOTIDE SEQUENCE</scope>
    <source>
        <strain evidence="1">BR01</strain>
    </source>
</reference>
<accession>A0A8I2YP67</accession>
<dbReference type="AlphaFoldDB" id="A0A8I2YP67"/>
<protein>
    <submittedName>
        <fullName evidence="1">Uncharacterized protein</fullName>
    </submittedName>
</protein>
<organism evidence="1 2">
    <name type="scientific">Boletus reticuloceps</name>
    <dbReference type="NCBI Taxonomy" id="495285"/>
    <lineage>
        <taxon>Eukaryota</taxon>
        <taxon>Fungi</taxon>
        <taxon>Dikarya</taxon>
        <taxon>Basidiomycota</taxon>
        <taxon>Agaricomycotina</taxon>
        <taxon>Agaricomycetes</taxon>
        <taxon>Agaricomycetidae</taxon>
        <taxon>Boletales</taxon>
        <taxon>Boletineae</taxon>
        <taxon>Boletaceae</taxon>
        <taxon>Boletoideae</taxon>
        <taxon>Boletus</taxon>
    </lineage>
</organism>
<name>A0A8I2YP67_9AGAM</name>
<comment type="caution">
    <text evidence="1">The sequence shown here is derived from an EMBL/GenBank/DDBJ whole genome shotgun (WGS) entry which is preliminary data.</text>
</comment>
<dbReference type="Proteomes" id="UP000683000">
    <property type="component" value="Unassembled WGS sequence"/>
</dbReference>
<sequence>MSAEPTTIILPLDLGSANKYDQHVFPLAYHGGSNLNKGSLLLSATLEEMVKIKELGIDLSRNDEFIYNTRIKYEALAAKRAKLQNNEKTLNPFKAFSNYRTARVFHAASLTLYRETRETSEKMQRDTKLMQTVPSAEMHTVNDPAPAGADVVGIAINLAGPLDDDTIQTIFDATDTMASYALDPFVDNPFIPQLNDEDDMVTLADTASLLSRLDAVDEDTQTPGAPQPQTDTNPTSSQAINHIHIYHNSIVTSNSSVSGLTVNRGSRNSGASVSQ</sequence>